<comment type="similarity">
    <text evidence="7">Belongs to the PINc/VapC protein family.</text>
</comment>
<dbReference type="InterPro" id="IPR002716">
    <property type="entry name" value="PIN_dom"/>
</dbReference>
<accession>A0A5C7FQY8</accession>
<dbReference type="Gene3D" id="3.40.50.1010">
    <property type="entry name" value="5'-nuclease"/>
    <property type="match status" value="1"/>
</dbReference>
<sequence length="146" mass="16643">MKYVLDTNVLLFYVRDDQTSSFIEENYGPFNPGNEAIISIVSVAEIMVLASASKWGDRKLKLIQRLIDKLVIVELTYQDIIDHYIEIEQFNRNIHPTRQRTGSHIKMGKNDVWIAATAVATNAALITSDKDFAHLDGEFFDVLLLQ</sequence>
<evidence type="ECO:0000313" key="10">
    <source>
        <dbReference type="Proteomes" id="UP000321907"/>
    </source>
</evidence>
<dbReference type="EMBL" id="VOXD01000008">
    <property type="protein sequence ID" value="TXF90290.1"/>
    <property type="molecule type" value="Genomic_DNA"/>
</dbReference>
<dbReference type="Pfam" id="PF01850">
    <property type="entry name" value="PIN"/>
    <property type="match status" value="1"/>
</dbReference>
<gene>
    <name evidence="9" type="ORF">FUA23_07155</name>
</gene>
<dbReference type="OrthoDB" id="1443334at2"/>
<keyword evidence="10" id="KW-1185">Reference proteome</keyword>
<reference evidence="9 10" key="1">
    <citation type="submission" date="2019-08" db="EMBL/GenBank/DDBJ databases">
        <title>Lewinella sp. strain SSH13 Genome sequencing and assembly.</title>
        <authorList>
            <person name="Kim I."/>
        </authorList>
    </citation>
    <scope>NUCLEOTIDE SEQUENCE [LARGE SCALE GENOMIC DNA]</scope>
    <source>
        <strain evidence="9 10">SSH13</strain>
    </source>
</reference>
<evidence type="ECO:0000313" key="9">
    <source>
        <dbReference type="EMBL" id="TXF90290.1"/>
    </source>
</evidence>
<organism evidence="9 10">
    <name type="scientific">Neolewinella aurantiaca</name>
    <dbReference type="NCBI Taxonomy" id="2602767"/>
    <lineage>
        <taxon>Bacteria</taxon>
        <taxon>Pseudomonadati</taxon>
        <taxon>Bacteroidota</taxon>
        <taxon>Saprospiria</taxon>
        <taxon>Saprospirales</taxon>
        <taxon>Lewinellaceae</taxon>
        <taxon>Neolewinella</taxon>
    </lineage>
</organism>
<dbReference type="PANTHER" id="PTHR33653:SF1">
    <property type="entry name" value="RIBONUCLEASE VAPC2"/>
    <property type="match status" value="1"/>
</dbReference>
<keyword evidence="2" id="KW-1277">Toxin-antitoxin system</keyword>
<keyword evidence="4" id="KW-0479">Metal-binding</keyword>
<dbReference type="RefSeq" id="WP_147930047.1">
    <property type="nucleotide sequence ID" value="NZ_VOXD01000008.1"/>
</dbReference>
<comment type="caution">
    <text evidence="9">The sequence shown here is derived from an EMBL/GenBank/DDBJ whole genome shotgun (WGS) entry which is preliminary data.</text>
</comment>
<evidence type="ECO:0000256" key="6">
    <source>
        <dbReference type="ARBA" id="ARBA00022842"/>
    </source>
</evidence>
<evidence type="ECO:0000259" key="8">
    <source>
        <dbReference type="Pfam" id="PF01850"/>
    </source>
</evidence>
<dbReference type="SUPFAM" id="SSF88723">
    <property type="entry name" value="PIN domain-like"/>
    <property type="match status" value="1"/>
</dbReference>
<dbReference type="InterPro" id="IPR050556">
    <property type="entry name" value="Type_II_TA_system_RNase"/>
</dbReference>
<dbReference type="GO" id="GO:0046872">
    <property type="term" value="F:metal ion binding"/>
    <property type="evidence" value="ECO:0007669"/>
    <property type="project" value="UniProtKB-KW"/>
</dbReference>
<keyword evidence="3" id="KW-0540">Nuclease</keyword>
<evidence type="ECO:0000256" key="4">
    <source>
        <dbReference type="ARBA" id="ARBA00022723"/>
    </source>
</evidence>
<feature type="domain" description="PIN" evidence="8">
    <location>
        <begin position="3"/>
        <end position="137"/>
    </location>
</feature>
<dbReference type="PANTHER" id="PTHR33653">
    <property type="entry name" value="RIBONUCLEASE VAPC2"/>
    <property type="match status" value="1"/>
</dbReference>
<proteinExistence type="inferred from homology"/>
<keyword evidence="5" id="KW-0378">Hydrolase</keyword>
<dbReference type="GO" id="GO:0004518">
    <property type="term" value="F:nuclease activity"/>
    <property type="evidence" value="ECO:0007669"/>
    <property type="project" value="UniProtKB-KW"/>
</dbReference>
<evidence type="ECO:0000256" key="5">
    <source>
        <dbReference type="ARBA" id="ARBA00022801"/>
    </source>
</evidence>
<protein>
    <submittedName>
        <fullName evidence="9">Type II toxin-antitoxin system VapC family toxin</fullName>
    </submittedName>
</protein>
<dbReference type="GO" id="GO:0016787">
    <property type="term" value="F:hydrolase activity"/>
    <property type="evidence" value="ECO:0007669"/>
    <property type="project" value="UniProtKB-KW"/>
</dbReference>
<evidence type="ECO:0000256" key="7">
    <source>
        <dbReference type="ARBA" id="ARBA00038093"/>
    </source>
</evidence>
<name>A0A5C7FQY8_9BACT</name>
<evidence type="ECO:0000256" key="2">
    <source>
        <dbReference type="ARBA" id="ARBA00022649"/>
    </source>
</evidence>
<dbReference type="Proteomes" id="UP000321907">
    <property type="component" value="Unassembled WGS sequence"/>
</dbReference>
<evidence type="ECO:0000256" key="1">
    <source>
        <dbReference type="ARBA" id="ARBA00001946"/>
    </source>
</evidence>
<dbReference type="InterPro" id="IPR029060">
    <property type="entry name" value="PIN-like_dom_sf"/>
</dbReference>
<comment type="cofactor">
    <cofactor evidence="1">
        <name>Mg(2+)</name>
        <dbReference type="ChEBI" id="CHEBI:18420"/>
    </cofactor>
</comment>
<dbReference type="AlphaFoldDB" id="A0A5C7FQY8"/>
<keyword evidence="6" id="KW-0460">Magnesium</keyword>
<evidence type="ECO:0000256" key="3">
    <source>
        <dbReference type="ARBA" id="ARBA00022722"/>
    </source>
</evidence>